<evidence type="ECO:0000313" key="3">
    <source>
        <dbReference type="Proteomes" id="UP001204621"/>
    </source>
</evidence>
<sequence length="153" mass="16811">MNHRIWLAALALAATFAHAQDNSAQEANVGPAAAAAERFLAAVDKGDVTGSYNEMAGASRLMVTLQQWDGAMKTVRAPLGRLESRRMVTAVPTRNLPGAPEGDYVVIQYNTRFSKLPDDQMAIETVTPMLDRDGNWHVSGYYVKQVPHRELKD</sequence>
<keyword evidence="1" id="KW-0732">Signal</keyword>
<organism evidence="2 3">
    <name type="scientific">Massilia terrae</name>
    <dbReference type="NCBI Taxonomy" id="1811224"/>
    <lineage>
        <taxon>Bacteria</taxon>
        <taxon>Pseudomonadati</taxon>
        <taxon>Pseudomonadota</taxon>
        <taxon>Betaproteobacteria</taxon>
        <taxon>Burkholderiales</taxon>
        <taxon>Oxalobacteraceae</taxon>
        <taxon>Telluria group</taxon>
        <taxon>Massilia</taxon>
    </lineage>
</organism>
<comment type="caution">
    <text evidence="2">The sequence shown here is derived from an EMBL/GenBank/DDBJ whole genome shotgun (WGS) entry which is preliminary data.</text>
</comment>
<protein>
    <submittedName>
        <fullName evidence="2">DUF4019 domain-containing protein</fullName>
    </submittedName>
</protein>
<feature type="signal peptide" evidence="1">
    <location>
        <begin position="1"/>
        <end position="19"/>
    </location>
</feature>
<dbReference type="Pfam" id="PF13211">
    <property type="entry name" value="DUF4019"/>
    <property type="match status" value="1"/>
</dbReference>
<dbReference type="InterPro" id="IPR025091">
    <property type="entry name" value="DUF4019"/>
</dbReference>
<gene>
    <name evidence="2" type="ORF">NX778_02525</name>
</gene>
<dbReference type="Proteomes" id="UP001204621">
    <property type="component" value="Unassembled WGS sequence"/>
</dbReference>
<feature type="chain" id="PRO_5047371902" evidence="1">
    <location>
        <begin position="20"/>
        <end position="153"/>
    </location>
</feature>
<evidence type="ECO:0000256" key="1">
    <source>
        <dbReference type="SAM" id="SignalP"/>
    </source>
</evidence>
<name>A0ABT2CV25_9BURK</name>
<evidence type="ECO:0000313" key="2">
    <source>
        <dbReference type="EMBL" id="MCS0656933.1"/>
    </source>
</evidence>
<proteinExistence type="predicted"/>
<dbReference type="EMBL" id="JANUGU010000001">
    <property type="protein sequence ID" value="MCS0656933.1"/>
    <property type="molecule type" value="Genomic_DNA"/>
</dbReference>
<keyword evidence="3" id="KW-1185">Reference proteome</keyword>
<accession>A0ABT2CV25</accession>
<dbReference type="RefSeq" id="WP_258810103.1">
    <property type="nucleotide sequence ID" value="NZ_JANUGU010000001.1"/>
</dbReference>
<reference evidence="2 3" key="1">
    <citation type="submission" date="2022-08" db="EMBL/GenBank/DDBJ databases">
        <title>Reclassification of Massilia species as members of the genera Telluria, Duganella, Pseudoduganella, Mokoshia gen. nov. and Zemynaea gen. nov. using orthogonal and non-orthogonal genome-based approaches.</title>
        <authorList>
            <person name="Bowman J.P."/>
        </authorList>
    </citation>
    <scope>NUCLEOTIDE SEQUENCE [LARGE SCALE GENOMIC DNA]</scope>
    <source>
        <strain evidence="2 3">JCM 31606</strain>
    </source>
</reference>